<dbReference type="RefSeq" id="WP_284382480.1">
    <property type="nucleotide sequence ID" value="NZ_BSNM01000016.1"/>
</dbReference>
<feature type="transmembrane region" description="Helical" evidence="1">
    <location>
        <begin position="40"/>
        <end position="60"/>
    </location>
</feature>
<evidence type="ECO:0000313" key="2">
    <source>
        <dbReference type="EMBL" id="GLQ32476.1"/>
    </source>
</evidence>
<reference evidence="2" key="2">
    <citation type="submission" date="2023-01" db="EMBL/GenBank/DDBJ databases">
        <title>Draft genome sequence of Litoribrevibacter albus strain NBRC 110071.</title>
        <authorList>
            <person name="Sun Q."/>
            <person name="Mori K."/>
        </authorList>
    </citation>
    <scope>NUCLEOTIDE SEQUENCE</scope>
    <source>
        <strain evidence="2">NBRC 110071</strain>
    </source>
</reference>
<evidence type="ECO:0008006" key="4">
    <source>
        <dbReference type="Google" id="ProtNLM"/>
    </source>
</evidence>
<feature type="transmembrane region" description="Helical" evidence="1">
    <location>
        <begin position="106"/>
        <end position="126"/>
    </location>
</feature>
<accession>A0AA37SBV3</accession>
<evidence type="ECO:0000256" key="1">
    <source>
        <dbReference type="SAM" id="Phobius"/>
    </source>
</evidence>
<name>A0AA37SBV3_9GAMM</name>
<dbReference type="AlphaFoldDB" id="A0AA37SBV3"/>
<reference evidence="2" key="1">
    <citation type="journal article" date="2014" name="Int. J. Syst. Evol. Microbiol.">
        <title>Complete genome sequence of Corynebacterium casei LMG S-19264T (=DSM 44701T), isolated from a smear-ripened cheese.</title>
        <authorList>
            <consortium name="US DOE Joint Genome Institute (JGI-PGF)"/>
            <person name="Walter F."/>
            <person name="Albersmeier A."/>
            <person name="Kalinowski J."/>
            <person name="Ruckert C."/>
        </authorList>
    </citation>
    <scope>NUCLEOTIDE SEQUENCE</scope>
    <source>
        <strain evidence="2">NBRC 110071</strain>
    </source>
</reference>
<proteinExistence type="predicted"/>
<keyword evidence="1" id="KW-0472">Membrane</keyword>
<sequence>MNAPLSSSVISSEHQNLSWAQSLKGYWQKQAYRHKNAEKLMYFMFVTGFLLWDQLSVGWAAERWLLVAHMMVGISLFLWVVGVFWSAHRQLLMRSRKSFLRITGRLTEGLLLVCVASGLYLFFYGVTGNALSVLIQDLHFYSSVILTPLVFRHAFRWSVLNLKSSRLVNLLMKRRGGNA</sequence>
<evidence type="ECO:0000313" key="3">
    <source>
        <dbReference type="Proteomes" id="UP001161389"/>
    </source>
</evidence>
<dbReference type="EMBL" id="BSNM01000016">
    <property type="protein sequence ID" value="GLQ32476.1"/>
    <property type="molecule type" value="Genomic_DNA"/>
</dbReference>
<dbReference type="Proteomes" id="UP001161389">
    <property type="component" value="Unassembled WGS sequence"/>
</dbReference>
<keyword evidence="1" id="KW-0812">Transmembrane</keyword>
<protein>
    <recommendedName>
        <fullName evidence="4">Transmembrane protein</fullName>
    </recommendedName>
</protein>
<gene>
    <name evidence="2" type="ORF">GCM10007876_29550</name>
</gene>
<feature type="transmembrane region" description="Helical" evidence="1">
    <location>
        <begin position="66"/>
        <end position="85"/>
    </location>
</feature>
<feature type="transmembrane region" description="Helical" evidence="1">
    <location>
        <begin position="138"/>
        <end position="155"/>
    </location>
</feature>
<organism evidence="2 3">
    <name type="scientific">Litoribrevibacter albus</name>
    <dbReference type="NCBI Taxonomy" id="1473156"/>
    <lineage>
        <taxon>Bacteria</taxon>
        <taxon>Pseudomonadati</taxon>
        <taxon>Pseudomonadota</taxon>
        <taxon>Gammaproteobacteria</taxon>
        <taxon>Oceanospirillales</taxon>
        <taxon>Oceanospirillaceae</taxon>
        <taxon>Litoribrevibacter</taxon>
    </lineage>
</organism>
<keyword evidence="1" id="KW-1133">Transmembrane helix</keyword>
<comment type="caution">
    <text evidence="2">The sequence shown here is derived from an EMBL/GenBank/DDBJ whole genome shotgun (WGS) entry which is preliminary data.</text>
</comment>
<keyword evidence="3" id="KW-1185">Reference proteome</keyword>